<protein>
    <submittedName>
        <fullName evidence="2">Hemerythrin domain-containing protein</fullName>
    </submittedName>
</protein>
<sequence length="172" mass="18326">MQLFSTAPGFDDPIGLLLACHGRILGHCETLERLPGHLAAHGPNDEARQAAGRILRYFHTAAPLHHADEEENLFPLLAAHPDFPESLRAPLQNLGAQHGVLEAAWGELAGGLEAVVAGRPAALSPELFITMHRAHIALENGEIFPVAARLLTTDTLAGIGTAMRARRPGAEP</sequence>
<reference evidence="2" key="1">
    <citation type="submission" date="2018-10" db="EMBL/GenBank/DDBJ databases">
        <title>Acidithiobacillus sulfuriphilus sp. nov.: an extremely acidophilic sulfur-oxidizing chemolithotroph isolated from a neutral pH environment.</title>
        <authorList>
            <person name="Falagan C."/>
            <person name="Moya-Beltran A."/>
            <person name="Quatrini R."/>
            <person name="Johnson D.B."/>
        </authorList>
    </citation>
    <scope>NUCLEOTIDE SEQUENCE [LARGE SCALE GENOMIC DNA]</scope>
    <source>
        <strain evidence="2">CJ-2</strain>
    </source>
</reference>
<dbReference type="AlphaFoldDB" id="A0A3M8QUF8"/>
<dbReference type="OrthoDB" id="9780392at2"/>
<gene>
    <name evidence="2" type="ORF">EC580_11615</name>
</gene>
<proteinExistence type="predicted"/>
<accession>A0A3M8QUF8</accession>
<evidence type="ECO:0000259" key="1">
    <source>
        <dbReference type="Pfam" id="PF01814"/>
    </source>
</evidence>
<evidence type="ECO:0000313" key="2">
    <source>
        <dbReference type="EMBL" id="RNF59311.1"/>
    </source>
</evidence>
<feature type="domain" description="Hemerythrin-like" evidence="1">
    <location>
        <begin position="13"/>
        <end position="146"/>
    </location>
</feature>
<dbReference type="InterPro" id="IPR012312">
    <property type="entry name" value="Hemerythrin-like"/>
</dbReference>
<dbReference type="Gene3D" id="1.20.120.520">
    <property type="entry name" value="nmb1532 protein domain like"/>
    <property type="match status" value="1"/>
</dbReference>
<name>A0A3M8QUF8_9PROT</name>
<organism evidence="2">
    <name type="scientific">Acidithiobacillus sulfuriphilus</name>
    <dbReference type="NCBI Taxonomy" id="1867749"/>
    <lineage>
        <taxon>Bacteria</taxon>
        <taxon>Pseudomonadati</taxon>
        <taxon>Pseudomonadota</taxon>
        <taxon>Acidithiobacillia</taxon>
        <taxon>Acidithiobacillales</taxon>
        <taxon>Acidithiobacillaceae</taxon>
        <taxon>Acidithiobacillus</taxon>
    </lineage>
</organism>
<dbReference type="EMBL" id="RIZI01000187">
    <property type="protein sequence ID" value="RNF59311.1"/>
    <property type="molecule type" value="Genomic_DNA"/>
</dbReference>
<dbReference type="CDD" id="cd12108">
    <property type="entry name" value="Hr-like"/>
    <property type="match status" value="1"/>
</dbReference>
<dbReference type="Pfam" id="PF01814">
    <property type="entry name" value="Hemerythrin"/>
    <property type="match status" value="1"/>
</dbReference>
<dbReference type="RefSeq" id="WP_123105222.1">
    <property type="nucleotide sequence ID" value="NZ_CP127527.1"/>
</dbReference>
<comment type="caution">
    <text evidence="2">The sequence shown here is derived from an EMBL/GenBank/DDBJ whole genome shotgun (WGS) entry which is preliminary data.</text>
</comment>